<protein>
    <submittedName>
        <fullName evidence="1">Uncharacterized protein</fullName>
    </submittedName>
</protein>
<dbReference type="AlphaFoldDB" id="A0A944H8S5"/>
<evidence type="ECO:0000313" key="2">
    <source>
        <dbReference type="Proteomes" id="UP000694660"/>
    </source>
</evidence>
<dbReference type="RefSeq" id="WP_214361446.1">
    <property type="nucleotide sequence ID" value="NZ_JAEKFT010000010.1"/>
</dbReference>
<organism evidence="1 2">
    <name type="scientific">Denitromonas iodatirespirans</name>
    <dbReference type="NCBI Taxonomy" id="2795389"/>
    <lineage>
        <taxon>Bacteria</taxon>
        <taxon>Pseudomonadati</taxon>
        <taxon>Pseudomonadota</taxon>
        <taxon>Betaproteobacteria</taxon>
        <taxon>Rhodocyclales</taxon>
        <taxon>Zoogloeaceae</taxon>
        <taxon>Denitromonas</taxon>
    </lineage>
</organism>
<comment type="caution">
    <text evidence="1">The sequence shown here is derived from an EMBL/GenBank/DDBJ whole genome shotgun (WGS) entry which is preliminary data.</text>
</comment>
<dbReference type="EMBL" id="JAEKFT010000010">
    <property type="protein sequence ID" value="MBT0961690.1"/>
    <property type="molecule type" value="Genomic_DNA"/>
</dbReference>
<reference evidence="2" key="1">
    <citation type="journal article" date="2022" name="ISME J.">
        <title>Genetic and phylogenetic analysis of dissimilatory iodate-reducing bacteria identifies potential niches across the world's oceans.</title>
        <authorList>
            <person name="Reyes-Umana V."/>
            <person name="Henning Z."/>
            <person name="Lee K."/>
            <person name="Barnum T.P."/>
            <person name="Coates J.D."/>
        </authorList>
    </citation>
    <scope>NUCLEOTIDE SEQUENCE [LARGE SCALE GENOMIC DNA]</scope>
    <source>
        <strain evidence="2">IR12</strain>
    </source>
</reference>
<keyword evidence="2" id="KW-1185">Reference proteome</keyword>
<dbReference type="Proteomes" id="UP000694660">
    <property type="component" value="Unassembled WGS sequence"/>
</dbReference>
<gene>
    <name evidence="1" type="ORF">I8J34_10955</name>
</gene>
<proteinExistence type="predicted"/>
<accession>A0A944H8S5</accession>
<name>A0A944H8S5_DENI1</name>
<sequence length="65" mass="7351">MTTPAKLDSATRYQARGQKLKRILVMVPEALHDRLVTDASRERRSNSAQCAIAIERYYEAIDSNA</sequence>
<evidence type="ECO:0000313" key="1">
    <source>
        <dbReference type="EMBL" id="MBT0961690.1"/>
    </source>
</evidence>